<evidence type="ECO:0000256" key="2">
    <source>
        <dbReference type="ARBA" id="ARBA00022448"/>
    </source>
</evidence>
<feature type="region of interest" description="Disordered" evidence="9">
    <location>
        <begin position="152"/>
        <end position="178"/>
    </location>
</feature>
<evidence type="ECO:0000313" key="12">
    <source>
        <dbReference type="EMBL" id="WFC93657.1"/>
    </source>
</evidence>
<dbReference type="GO" id="GO:0005789">
    <property type="term" value="C:endoplasmic reticulum membrane"/>
    <property type="evidence" value="ECO:0007669"/>
    <property type="project" value="UniProtKB-SubCell"/>
</dbReference>
<keyword evidence="7" id="KW-0446">Lipid-binding</keyword>
<feature type="compositionally biased region" description="Low complexity" evidence="9">
    <location>
        <begin position="664"/>
        <end position="677"/>
    </location>
</feature>
<keyword evidence="4" id="KW-0256">Endoplasmic reticulum</keyword>
<feature type="compositionally biased region" description="Basic and acidic residues" evidence="9">
    <location>
        <begin position="732"/>
        <end position="745"/>
    </location>
</feature>
<dbReference type="GO" id="GO:0032865">
    <property type="term" value="C:ERMES complex"/>
    <property type="evidence" value="ECO:0007669"/>
    <property type="project" value="TreeGrafter"/>
</dbReference>
<evidence type="ECO:0000259" key="11">
    <source>
        <dbReference type="PROSITE" id="PS51847"/>
    </source>
</evidence>
<feature type="compositionally biased region" description="Basic and acidic residues" evidence="9">
    <location>
        <begin position="105"/>
        <end position="122"/>
    </location>
</feature>
<evidence type="ECO:0000256" key="9">
    <source>
        <dbReference type="SAM" id="MobiDB-lite"/>
    </source>
</evidence>
<feature type="compositionally biased region" description="Low complexity" evidence="9">
    <location>
        <begin position="934"/>
        <end position="951"/>
    </location>
</feature>
<evidence type="ECO:0000256" key="4">
    <source>
        <dbReference type="ARBA" id="ARBA00022824"/>
    </source>
</evidence>
<feature type="domain" description="SMP-LTD" evidence="11">
    <location>
        <begin position="320"/>
        <end position="511"/>
    </location>
</feature>
<evidence type="ECO:0000256" key="5">
    <source>
        <dbReference type="ARBA" id="ARBA00022989"/>
    </source>
</evidence>
<evidence type="ECO:0000256" key="8">
    <source>
        <dbReference type="ARBA" id="ARBA00023136"/>
    </source>
</evidence>
<evidence type="ECO:0000256" key="6">
    <source>
        <dbReference type="ARBA" id="ARBA00023055"/>
    </source>
</evidence>
<comment type="subcellular location">
    <subcellularLocation>
        <location evidence="1">Endoplasmic reticulum membrane</location>
    </subcellularLocation>
</comment>
<dbReference type="GO" id="GO:0015914">
    <property type="term" value="P:phospholipid transport"/>
    <property type="evidence" value="ECO:0007669"/>
    <property type="project" value="TreeGrafter"/>
</dbReference>
<feature type="region of interest" description="Disordered" evidence="9">
    <location>
        <begin position="827"/>
        <end position="975"/>
    </location>
</feature>
<feature type="compositionally biased region" description="Basic and acidic residues" evidence="9">
    <location>
        <begin position="879"/>
        <end position="890"/>
    </location>
</feature>
<feature type="region of interest" description="Disordered" evidence="9">
    <location>
        <begin position="573"/>
        <end position="758"/>
    </location>
</feature>
<feature type="compositionally biased region" description="Low complexity" evidence="9">
    <location>
        <begin position="960"/>
        <end position="975"/>
    </location>
</feature>
<feature type="region of interest" description="Disordered" evidence="9">
    <location>
        <begin position="530"/>
        <end position="552"/>
    </location>
</feature>
<dbReference type="AlphaFoldDB" id="A0AAF0DQR1"/>
<evidence type="ECO:0000313" key="13">
    <source>
        <dbReference type="Proteomes" id="UP001216638"/>
    </source>
</evidence>
<keyword evidence="2" id="KW-0813">Transport</keyword>
<name>A0AAF0DQR1_9BASI</name>
<reference evidence="12" key="1">
    <citation type="submission" date="2023-03" db="EMBL/GenBank/DDBJ databases">
        <title>Mating type loci evolution in Malassezia.</title>
        <authorList>
            <person name="Coelho M.A."/>
        </authorList>
    </citation>
    <scope>NUCLEOTIDE SEQUENCE</scope>
    <source>
        <strain evidence="12">CBS 14135</strain>
    </source>
</reference>
<proteinExistence type="predicted"/>
<feature type="region of interest" description="Disordered" evidence="9">
    <location>
        <begin position="105"/>
        <end position="139"/>
    </location>
</feature>
<dbReference type="PROSITE" id="PS51847">
    <property type="entry name" value="SMP"/>
    <property type="match status" value="1"/>
</dbReference>
<keyword evidence="13" id="KW-1185">Reference proteome</keyword>
<dbReference type="PANTHER" id="PTHR13466">
    <property type="entry name" value="TEX2 PROTEIN-RELATED"/>
    <property type="match status" value="1"/>
</dbReference>
<organism evidence="12 13">
    <name type="scientific">Malassezia brasiliensis</name>
    <dbReference type="NCBI Taxonomy" id="1821822"/>
    <lineage>
        <taxon>Eukaryota</taxon>
        <taxon>Fungi</taxon>
        <taxon>Dikarya</taxon>
        <taxon>Basidiomycota</taxon>
        <taxon>Ustilaginomycotina</taxon>
        <taxon>Malasseziomycetes</taxon>
        <taxon>Malasseziales</taxon>
        <taxon>Malasseziaceae</taxon>
        <taxon>Malassezia</taxon>
    </lineage>
</organism>
<evidence type="ECO:0000256" key="7">
    <source>
        <dbReference type="ARBA" id="ARBA00023121"/>
    </source>
</evidence>
<feature type="compositionally biased region" description="Low complexity" evidence="9">
    <location>
        <begin position="573"/>
        <end position="611"/>
    </location>
</feature>
<protein>
    <recommendedName>
        <fullName evidence="11">SMP-LTD domain-containing protein</fullName>
    </recommendedName>
</protein>
<evidence type="ECO:0000256" key="3">
    <source>
        <dbReference type="ARBA" id="ARBA00022692"/>
    </source>
</evidence>
<feature type="compositionally biased region" description="Basic and acidic residues" evidence="9">
    <location>
        <begin position="679"/>
        <end position="699"/>
    </location>
</feature>
<keyword evidence="3 10" id="KW-0812">Transmembrane</keyword>
<accession>A0AAF0DQR1</accession>
<sequence>MLRDLFVYLLGGVTFVPLCVLIFLLCEQTENEHAEGPDGAVPVSQPPLTPQAQQAAQTLLAQQQAREAELKSTSSGSRDDAKVLASWVIVKNTYRTLPRKSDVCFHRDGSRRAPSKRDTVGHDEDDDEAPETDGARKQRSYMSYAYRAMRGGLGGDSPAAKGDEATPMTMPGADSGQTQDERGVYYAILKPPMLYIYNNDDMTKPGTECVATVNLTHKRISLWVREVGDVEGDLKTDGERPVCSESSLFTKRSAIHVATPAARRGEHWYIMTPRASQLEDWYFALLDATRPRHARSSTIDKVFDADAMASLVQHLDDRAEEVPLRWLNAMLGRIFTAVAHTAAMDAAVFSRLSRRVQRLRPPRFINDVRLVSIDMGSTAPTFGRPVLKQLAPDGTATMEVSTHYRGNMRIVLSATLSIPLGQRFKSYNVSVVVAVVLRSLEGTLLLQIKPPPSNRVWYGFTAMPKMDIGVEPVISARKVRWSLITGLLESRARQSVADNLVVPHMHSFAFFSTQHEARRGGLWNEMAAKHPEPEVKRSGSAPTPAASEVPTSLSETAVPALVMSPEDEAVAAAALASPSSAQSSSSEASSAMRGLSTFLSNQSTTSLSSDSASDRTGSRRRDKYRAWLSTKVGSTSYTPSNPIIRSNTDLGPVPHTLPRRLSDSDMAQADDASQVVDTTHTEARDTDTASIAHSEDGLRASDSTLSMESSSTAESATEHVEAAPPTRVPPEVPKRTESTRREETVRTLPAPPTRSVTYDEYGEIPSAAPKKSRINTLARTLQDTMDRDGRQIIARDAKDALKRSWNNWNAKRAENKKGATARLVASTPKLEHTPEASVQSIPRIPPPPPPRKLDPTALAVLEMPSPAPSETLPMPTPHEQADAAKPDRESTPATPTGPQSSKEAPSSTQTSDATPHASQQRIEPATSMAPDETSAAASAVAMASAAASAASETQEKGPISSPASAVASAPTQNSE</sequence>
<dbReference type="PANTHER" id="PTHR13466:SF19">
    <property type="entry name" value="NUCLEUS-VACUOLE JUNCTION PROTEIN 2"/>
    <property type="match status" value="1"/>
</dbReference>
<dbReference type="GO" id="GO:1990456">
    <property type="term" value="P:mitochondrion-endoplasmic reticulum membrane tethering"/>
    <property type="evidence" value="ECO:0007669"/>
    <property type="project" value="TreeGrafter"/>
</dbReference>
<dbReference type="InterPro" id="IPR031468">
    <property type="entry name" value="SMP_LBD"/>
</dbReference>
<feature type="compositionally biased region" description="Low complexity" evidence="9">
    <location>
        <begin position="700"/>
        <end position="715"/>
    </location>
</feature>
<feature type="compositionally biased region" description="Polar residues" evidence="9">
    <location>
        <begin position="891"/>
        <end position="921"/>
    </location>
</feature>
<dbReference type="CDD" id="cd21675">
    <property type="entry name" value="SMP_TEX2"/>
    <property type="match status" value="1"/>
</dbReference>
<keyword evidence="5 10" id="KW-1133">Transmembrane helix</keyword>
<evidence type="ECO:0000256" key="10">
    <source>
        <dbReference type="SAM" id="Phobius"/>
    </source>
</evidence>
<feature type="compositionally biased region" description="Polar residues" evidence="9">
    <location>
        <begin position="631"/>
        <end position="649"/>
    </location>
</feature>
<gene>
    <name evidence="12" type="ORF">MBRA1_000279</name>
</gene>
<evidence type="ECO:0000256" key="1">
    <source>
        <dbReference type="ARBA" id="ARBA00004586"/>
    </source>
</evidence>
<dbReference type="GO" id="GO:0008289">
    <property type="term" value="F:lipid binding"/>
    <property type="evidence" value="ECO:0007669"/>
    <property type="project" value="UniProtKB-KW"/>
</dbReference>
<keyword evidence="8 10" id="KW-0472">Membrane</keyword>
<feature type="transmembrane region" description="Helical" evidence="10">
    <location>
        <begin position="5"/>
        <end position="25"/>
    </location>
</feature>
<dbReference type="EMBL" id="CP119951">
    <property type="protein sequence ID" value="WFC93657.1"/>
    <property type="molecule type" value="Genomic_DNA"/>
</dbReference>
<keyword evidence="6" id="KW-0445">Lipid transport</keyword>
<feature type="region of interest" description="Disordered" evidence="9">
    <location>
        <begin position="34"/>
        <end position="54"/>
    </location>
</feature>
<dbReference type="Proteomes" id="UP001216638">
    <property type="component" value="Chromosome 1"/>
</dbReference>